<organism evidence="2 3">
    <name type="scientific">Candidatus Nomurabacteria bacterium RIFCSPLOWO2_12_FULL_46_14</name>
    <dbReference type="NCBI Taxonomy" id="1801797"/>
    <lineage>
        <taxon>Bacteria</taxon>
        <taxon>Candidatus Nomuraibacteriota</taxon>
    </lineage>
</organism>
<dbReference type="AlphaFoldDB" id="A0A1F6Y981"/>
<proteinExistence type="predicted"/>
<accession>A0A1F6Y981</accession>
<gene>
    <name evidence="2" type="ORF">A3G06_00925</name>
</gene>
<keyword evidence="1" id="KW-0175">Coiled coil</keyword>
<evidence type="ECO:0000313" key="2">
    <source>
        <dbReference type="EMBL" id="OGJ02896.1"/>
    </source>
</evidence>
<dbReference type="STRING" id="1801797.A3G06_00925"/>
<name>A0A1F6Y981_9BACT</name>
<evidence type="ECO:0000313" key="3">
    <source>
        <dbReference type="Proteomes" id="UP000176192"/>
    </source>
</evidence>
<dbReference type="Proteomes" id="UP000176192">
    <property type="component" value="Unassembled WGS sequence"/>
</dbReference>
<comment type="caution">
    <text evidence="2">The sequence shown here is derived from an EMBL/GenBank/DDBJ whole genome shotgun (WGS) entry which is preliminary data.</text>
</comment>
<sequence length="141" mass="16039">MNESLKNPEPTASLEARMVALKAKKLRQERGPENSIEPSAEDYKQALAVVEEMERAARKEPRLKAAAFKLIKLSWLTANRGLEIIDRVLDYYPKDGSYAGLGAPFIETESEFETLMERLTSAREKLKELKQEADKITKNKK</sequence>
<evidence type="ECO:0000256" key="1">
    <source>
        <dbReference type="SAM" id="Coils"/>
    </source>
</evidence>
<dbReference type="EMBL" id="MFVV01000032">
    <property type="protein sequence ID" value="OGJ02896.1"/>
    <property type="molecule type" value="Genomic_DNA"/>
</dbReference>
<feature type="coiled-coil region" evidence="1">
    <location>
        <begin position="112"/>
        <end position="139"/>
    </location>
</feature>
<reference evidence="2 3" key="1">
    <citation type="journal article" date="2016" name="Nat. Commun.">
        <title>Thousands of microbial genomes shed light on interconnected biogeochemical processes in an aquifer system.</title>
        <authorList>
            <person name="Anantharaman K."/>
            <person name="Brown C.T."/>
            <person name="Hug L.A."/>
            <person name="Sharon I."/>
            <person name="Castelle C.J."/>
            <person name="Probst A.J."/>
            <person name="Thomas B.C."/>
            <person name="Singh A."/>
            <person name="Wilkins M.J."/>
            <person name="Karaoz U."/>
            <person name="Brodie E.L."/>
            <person name="Williams K.H."/>
            <person name="Hubbard S.S."/>
            <person name="Banfield J.F."/>
        </authorList>
    </citation>
    <scope>NUCLEOTIDE SEQUENCE [LARGE SCALE GENOMIC DNA]</scope>
</reference>
<protein>
    <submittedName>
        <fullName evidence="2">Uncharacterized protein</fullName>
    </submittedName>
</protein>